<protein>
    <submittedName>
        <fullName evidence="5">NTP transferase domain-containing protein</fullName>
    </submittedName>
</protein>
<evidence type="ECO:0000259" key="4">
    <source>
        <dbReference type="Pfam" id="PF12804"/>
    </source>
</evidence>
<dbReference type="InterPro" id="IPR029044">
    <property type="entry name" value="Nucleotide-diphossugar_trans"/>
</dbReference>
<dbReference type="GO" id="GO:0016740">
    <property type="term" value="F:transferase activity"/>
    <property type="evidence" value="ECO:0007669"/>
    <property type="project" value="UniProtKB-KW"/>
</dbReference>
<dbReference type="SUPFAM" id="SSF53448">
    <property type="entry name" value="Nucleotide-diphospho-sugar transferases"/>
    <property type="match status" value="1"/>
</dbReference>
<keyword evidence="3" id="KW-0460">Magnesium</keyword>
<keyword evidence="1 5" id="KW-0808">Transferase</keyword>
<dbReference type="PANTHER" id="PTHR43584:SF8">
    <property type="entry name" value="N-ACETYLMURAMATE ALPHA-1-PHOSPHATE URIDYLYLTRANSFERASE"/>
    <property type="match status" value="1"/>
</dbReference>
<proteinExistence type="predicted"/>
<name>A0ABP9L4T5_9GAMM</name>
<dbReference type="EMBL" id="BAABKY010000001">
    <property type="protein sequence ID" value="GAA5071081.1"/>
    <property type="molecule type" value="Genomic_DNA"/>
</dbReference>
<evidence type="ECO:0000313" key="5">
    <source>
        <dbReference type="EMBL" id="GAA5071081.1"/>
    </source>
</evidence>
<sequence>MQPVEGAVIAAAGLGSRLGLGLPKAMLEIGNKTILSRLIETIEPVVPRIHVVVGYREELVIEHVARWHRNVVIVRNPDYRTTNTAWSMAMGARGIPGKTIFMDGDLVISPESFSAFVAKAARTDVLVGVTRASSEQAVFVRTHARSAEDFEIDEFSREARSEYEWANVVSGPSNLMDKVSGYVYEQLQPRLPLPAFALELSEVDTAEDLDRTRAFTQRLSG</sequence>
<gene>
    <name evidence="5" type="ORF">GCM10025759_09760</name>
</gene>
<organism evidence="5 6">
    <name type="scientific">Lysobacter panacisoli</name>
    <dbReference type="NCBI Taxonomy" id="1255263"/>
    <lineage>
        <taxon>Bacteria</taxon>
        <taxon>Pseudomonadati</taxon>
        <taxon>Pseudomonadota</taxon>
        <taxon>Gammaproteobacteria</taxon>
        <taxon>Lysobacterales</taxon>
        <taxon>Lysobacteraceae</taxon>
        <taxon>Lysobacter</taxon>
    </lineage>
</organism>
<dbReference type="InterPro" id="IPR025877">
    <property type="entry name" value="MobA-like_NTP_Trfase"/>
</dbReference>
<evidence type="ECO:0000256" key="1">
    <source>
        <dbReference type="ARBA" id="ARBA00022679"/>
    </source>
</evidence>
<evidence type="ECO:0000256" key="2">
    <source>
        <dbReference type="ARBA" id="ARBA00022695"/>
    </source>
</evidence>
<dbReference type="Proteomes" id="UP001501083">
    <property type="component" value="Unassembled WGS sequence"/>
</dbReference>
<accession>A0ABP9L4T5</accession>
<keyword evidence="6" id="KW-1185">Reference proteome</keyword>
<evidence type="ECO:0000256" key="3">
    <source>
        <dbReference type="ARBA" id="ARBA00022842"/>
    </source>
</evidence>
<dbReference type="RefSeq" id="WP_158982544.1">
    <property type="nucleotide sequence ID" value="NZ_BAABKY010000001.1"/>
</dbReference>
<evidence type="ECO:0000313" key="6">
    <source>
        <dbReference type="Proteomes" id="UP001501083"/>
    </source>
</evidence>
<dbReference type="Gene3D" id="3.90.550.10">
    <property type="entry name" value="Spore Coat Polysaccharide Biosynthesis Protein SpsA, Chain A"/>
    <property type="match status" value="1"/>
</dbReference>
<dbReference type="Pfam" id="PF12804">
    <property type="entry name" value="NTP_transf_3"/>
    <property type="match status" value="1"/>
</dbReference>
<dbReference type="PANTHER" id="PTHR43584">
    <property type="entry name" value="NUCLEOTIDYL TRANSFERASE"/>
    <property type="match status" value="1"/>
</dbReference>
<comment type="caution">
    <text evidence="5">The sequence shown here is derived from an EMBL/GenBank/DDBJ whole genome shotgun (WGS) entry which is preliminary data.</text>
</comment>
<reference evidence="6" key="1">
    <citation type="journal article" date="2019" name="Int. J. Syst. Evol. Microbiol.">
        <title>The Global Catalogue of Microorganisms (GCM) 10K type strain sequencing project: providing services to taxonomists for standard genome sequencing and annotation.</title>
        <authorList>
            <consortium name="The Broad Institute Genomics Platform"/>
            <consortium name="The Broad Institute Genome Sequencing Center for Infectious Disease"/>
            <person name="Wu L."/>
            <person name="Ma J."/>
        </authorList>
    </citation>
    <scope>NUCLEOTIDE SEQUENCE [LARGE SCALE GENOMIC DNA]</scope>
    <source>
        <strain evidence="6">JCM 19212</strain>
    </source>
</reference>
<keyword evidence="2" id="KW-0548">Nucleotidyltransferase</keyword>
<feature type="domain" description="MobA-like NTP transferase" evidence="4">
    <location>
        <begin position="7"/>
        <end position="147"/>
    </location>
</feature>
<dbReference type="InterPro" id="IPR050065">
    <property type="entry name" value="GlmU-like"/>
</dbReference>